<dbReference type="Proteomes" id="UP000190121">
    <property type="component" value="Unassembled WGS sequence"/>
</dbReference>
<dbReference type="EMBL" id="FUXE01000004">
    <property type="protein sequence ID" value="SJZ56513.1"/>
    <property type="molecule type" value="Genomic_DNA"/>
</dbReference>
<dbReference type="GO" id="GO:0045333">
    <property type="term" value="P:cellular respiration"/>
    <property type="evidence" value="ECO:0007669"/>
    <property type="project" value="UniProtKB-ARBA"/>
</dbReference>
<sequence>MAQVDQNTPLTYTPVVYTAKDFKSDQYVRWCPGCGDHGVVLALQKAMAELGIKPHETAVISGIGCSSRLPYYMNTYGFHTIHGRGAAIATGVKTARPDLSVWLASGDGDSLAIGGNHFIHALRRNVDINILLFNNRIYGLTKGQYSPTSPRGFVSKSSPYGTVEDPFIPAELVFGARGRFFARSLDVDQPTLVNCLKAGARHKGAAVTEILVNCVIFNDGTHKHLANKEARADKTILLEHGKRMIFGKNLNRGIVQDGFTLKAVTIGEDGYKLEDVLIHDAHTPSPVLHTMLAMMDGEELPMAMGVIRDVQEPCYDESVERQIAEVQATNSTRTLRELFLKSDIWEVK</sequence>
<dbReference type="GO" id="GO:0030976">
    <property type="term" value="F:thiamine pyrophosphate binding"/>
    <property type="evidence" value="ECO:0007669"/>
    <property type="project" value="InterPro"/>
</dbReference>
<dbReference type="InterPro" id="IPR029061">
    <property type="entry name" value="THDP-binding"/>
</dbReference>
<dbReference type="Pfam" id="PF02775">
    <property type="entry name" value="TPP_enzyme_C"/>
    <property type="match status" value="1"/>
</dbReference>
<dbReference type="PANTHER" id="PTHR48084">
    <property type="entry name" value="2-OXOGLUTARATE OXIDOREDUCTASE SUBUNIT KORB-RELATED"/>
    <property type="match status" value="1"/>
</dbReference>
<dbReference type="Gene3D" id="3.40.50.970">
    <property type="match status" value="1"/>
</dbReference>
<evidence type="ECO:0000259" key="2">
    <source>
        <dbReference type="Pfam" id="PF02775"/>
    </source>
</evidence>
<dbReference type="SUPFAM" id="SSF52518">
    <property type="entry name" value="Thiamin diphosphate-binding fold (THDP-binding)"/>
    <property type="match status" value="1"/>
</dbReference>
<dbReference type="GO" id="GO:0044281">
    <property type="term" value="P:small molecule metabolic process"/>
    <property type="evidence" value="ECO:0007669"/>
    <property type="project" value="UniProtKB-ARBA"/>
</dbReference>
<dbReference type="PANTHER" id="PTHR48084:SF4">
    <property type="entry name" value="2-OXOGLUTARATE OXIDOREDUCTASE SUBUNIT KORB"/>
    <property type="match status" value="1"/>
</dbReference>
<dbReference type="AlphaFoldDB" id="A0A1T4LPB8"/>
<reference evidence="4" key="1">
    <citation type="submission" date="2017-02" db="EMBL/GenBank/DDBJ databases">
        <authorList>
            <person name="Varghese N."/>
            <person name="Submissions S."/>
        </authorList>
    </citation>
    <scope>NUCLEOTIDE SEQUENCE [LARGE SCALE GENOMIC DNA]</scope>
    <source>
        <strain evidence="4">ATCC 51356</strain>
    </source>
</reference>
<feature type="domain" description="Thiamine pyrophosphate enzyme TPP-binding" evidence="2">
    <location>
        <begin position="63"/>
        <end position="209"/>
    </location>
</feature>
<dbReference type="RefSeq" id="WP_078736432.1">
    <property type="nucleotide sequence ID" value="NZ_FUXE01000004.1"/>
</dbReference>
<evidence type="ECO:0000313" key="3">
    <source>
        <dbReference type="EMBL" id="SJZ56513.1"/>
    </source>
</evidence>
<name>A0A1T4LPB8_9PORP</name>
<keyword evidence="1" id="KW-0560">Oxidoreductase</keyword>
<evidence type="ECO:0000313" key="4">
    <source>
        <dbReference type="Proteomes" id="UP000190121"/>
    </source>
</evidence>
<dbReference type="STRING" id="29524.SAMN02745171_00469"/>
<evidence type="ECO:0000256" key="1">
    <source>
        <dbReference type="ARBA" id="ARBA00023002"/>
    </source>
</evidence>
<dbReference type="GO" id="GO:0016625">
    <property type="term" value="F:oxidoreductase activity, acting on the aldehyde or oxo group of donors, iron-sulfur protein as acceptor"/>
    <property type="evidence" value="ECO:0007669"/>
    <property type="project" value="UniProtKB-ARBA"/>
</dbReference>
<protein>
    <submittedName>
        <fullName evidence="3">2-oxoglutarate ferredoxin oxidoreductase subunit beta</fullName>
    </submittedName>
</protein>
<dbReference type="InterPro" id="IPR051457">
    <property type="entry name" value="2-oxoacid:Fd_oxidoreductase"/>
</dbReference>
<dbReference type="OrthoDB" id="9775140at2"/>
<gene>
    <name evidence="3" type="ORF">SAMN02745171_00469</name>
</gene>
<dbReference type="InterPro" id="IPR011766">
    <property type="entry name" value="TPP_enzyme_TPP-bd"/>
</dbReference>
<accession>A0A1T4LPB8</accession>
<dbReference type="CDD" id="cd03375">
    <property type="entry name" value="TPP_OGFOR"/>
    <property type="match status" value="1"/>
</dbReference>
<organism evidence="3 4">
    <name type="scientific">Porphyromonas circumdentaria</name>
    <dbReference type="NCBI Taxonomy" id="29524"/>
    <lineage>
        <taxon>Bacteria</taxon>
        <taxon>Pseudomonadati</taxon>
        <taxon>Bacteroidota</taxon>
        <taxon>Bacteroidia</taxon>
        <taxon>Bacteroidales</taxon>
        <taxon>Porphyromonadaceae</taxon>
        <taxon>Porphyromonas</taxon>
    </lineage>
</organism>
<keyword evidence="4" id="KW-1185">Reference proteome</keyword>
<proteinExistence type="predicted"/>